<proteinExistence type="predicted"/>
<gene>
    <name evidence="2" type="ORF">PF004_g19060</name>
    <name evidence="1" type="ORF">PF011_g19674</name>
</gene>
<dbReference type="EMBL" id="QXFW01001688">
    <property type="protein sequence ID" value="KAE8987183.1"/>
    <property type="molecule type" value="Genomic_DNA"/>
</dbReference>
<name>A0A6A3J6P3_9STRA</name>
<dbReference type="Proteomes" id="UP000476176">
    <property type="component" value="Unassembled WGS sequence"/>
</dbReference>
<evidence type="ECO:0000313" key="3">
    <source>
        <dbReference type="Proteomes" id="UP000460718"/>
    </source>
</evidence>
<evidence type="ECO:0000313" key="2">
    <source>
        <dbReference type="EMBL" id="KAE9200235.1"/>
    </source>
</evidence>
<evidence type="ECO:0000313" key="1">
    <source>
        <dbReference type="EMBL" id="KAE8987183.1"/>
    </source>
</evidence>
<reference evidence="3 4" key="1">
    <citation type="submission" date="2018-09" db="EMBL/GenBank/DDBJ databases">
        <title>Genomic investigation of the strawberry pathogen Phytophthora fragariae indicates pathogenicity is determined by transcriptional variation in three key races.</title>
        <authorList>
            <person name="Adams T.M."/>
            <person name="Armitage A.D."/>
            <person name="Sobczyk M.K."/>
            <person name="Bates H.J."/>
            <person name="Dunwell J.M."/>
            <person name="Nellist C.F."/>
            <person name="Harrison R.J."/>
        </authorList>
    </citation>
    <scope>NUCLEOTIDE SEQUENCE [LARGE SCALE GENOMIC DNA]</scope>
    <source>
        <strain evidence="2 4">BC-23</strain>
        <strain evidence="1 3">SCRP245</strain>
    </source>
</reference>
<sequence length="108" mass="12833">MSPSYADTVKLVEDNYFHWEFNMRMKLSRKAPIIKPVFDALSDRSTVQWKTDDLWSTTAADSWRMLEEQFNRNTLKNRLIVTKKLHNFKMESSTRFAVPVDQFKEIAL</sequence>
<comment type="caution">
    <text evidence="1">The sequence shown here is derived from an EMBL/GenBank/DDBJ whole genome shotgun (WGS) entry which is preliminary data.</text>
</comment>
<organism evidence="1 3">
    <name type="scientific">Phytophthora fragariae</name>
    <dbReference type="NCBI Taxonomy" id="53985"/>
    <lineage>
        <taxon>Eukaryota</taxon>
        <taxon>Sar</taxon>
        <taxon>Stramenopiles</taxon>
        <taxon>Oomycota</taxon>
        <taxon>Peronosporomycetes</taxon>
        <taxon>Peronosporales</taxon>
        <taxon>Peronosporaceae</taxon>
        <taxon>Phytophthora</taxon>
    </lineage>
</organism>
<dbReference type="EMBL" id="QXGC01001571">
    <property type="protein sequence ID" value="KAE9200235.1"/>
    <property type="molecule type" value="Genomic_DNA"/>
</dbReference>
<evidence type="ECO:0000313" key="4">
    <source>
        <dbReference type="Proteomes" id="UP000476176"/>
    </source>
</evidence>
<protein>
    <submittedName>
        <fullName evidence="1">Uncharacterized protein</fullName>
    </submittedName>
</protein>
<accession>A0A6A3J6P3</accession>
<dbReference type="Pfam" id="PF14223">
    <property type="entry name" value="Retrotran_gag_2"/>
    <property type="match status" value="1"/>
</dbReference>
<dbReference type="Proteomes" id="UP000460718">
    <property type="component" value="Unassembled WGS sequence"/>
</dbReference>
<dbReference type="AlphaFoldDB" id="A0A6A3J6P3"/>